<sequence length="145" mass="16477">MRKMQSKFMRSRRTMPGLNLASMPDLIFTVLFFFMLVTHMRDDNLQVHYEVPAGSEVHKMEQKAAVVNLYISPEGIQIDNRLVAVEGIVPYINEVRKGLSEEHQERLTVSIKADKKTPMGVIGDVKHELQKAFALKVNYSGSEGE</sequence>
<reference evidence="8" key="1">
    <citation type="journal article" date="2012" name="Biotechnol. Biofuels">
        <title>Microbial ?-glucosidases from cow rumen metagenome enhance the saccharification of lignocellulose in combination with commercial cellulase cocktail.</title>
        <authorList>
            <person name="Del Pozo M.V."/>
            <person name="Fernandez-Arrojo L."/>
            <person name="Gil-Martinez J."/>
            <person name="Montesinos A."/>
            <person name="Chernikova T.N."/>
            <person name="Nechitaylo T.Y."/>
            <person name="Waliszek A."/>
            <person name="Tortajada M."/>
            <person name="Rojas A."/>
            <person name="Huws S.A."/>
            <person name="Golyshina O.V."/>
            <person name="Newbold C.J."/>
            <person name="Polaina J."/>
            <person name="Ferrer M."/>
            <person name="Golyshin P.N."/>
        </authorList>
    </citation>
    <scope>NUCLEOTIDE SEQUENCE</scope>
</reference>
<dbReference type="PANTHER" id="PTHR30558">
    <property type="entry name" value="EXBD MEMBRANE COMPONENT OF PMF-DRIVEN MACROMOLECULE IMPORT SYSTEM"/>
    <property type="match status" value="1"/>
</dbReference>
<proteinExistence type="inferred from homology"/>
<comment type="subcellular location">
    <subcellularLocation>
        <location evidence="1">Cell membrane</location>
        <topology evidence="1">Single-pass membrane protein</topology>
    </subcellularLocation>
    <subcellularLocation>
        <location evidence="7">Cell membrane</location>
        <topology evidence="7">Single-pass type II membrane protein</topology>
    </subcellularLocation>
</comment>
<keyword evidence="5" id="KW-1133">Transmembrane helix</keyword>
<evidence type="ECO:0000256" key="6">
    <source>
        <dbReference type="ARBA" id="ARBA00023136"/>
    </source>
</evidence>
<keyword evidence="6" id="KW-0472">Membrane</keyword>
<dbReference type="GO" id="GO:0015031">
    <property type="term" value="P:protein transport"/>
    <property type="evidence" value="ECO:0007669"/>
    <property type="project" value="UniProtKB-KW"/>
</dbReference>
<organism evidence="8">
    <name type="scientific">uncultured bacterium LAB25</name>
    <dbReference type="NCBI Taxonomy" id="1204707"/>
    <lineage>
        <taxon>Bacteria</taxon>
        <taxon>environmental samples</taxon>
    </lineage>
</organism>
<keyword evidence="7" id="KW-0813">Transport</keyword>
<keyword evidence="7" id="KW-0653">Protein transport</keyword>
<evidence type="ECO:0000256" key="5">
    <source>
        <dbReference type="ARBA" id="ARBA00022989"/>
    </source>
</evidence>
<evidence type="ECO:0000256" key="1">
    <source>
        <dbReference type="ARBA" id="ARBA00004162"/>
    </source>
</evidence>
<dbReference type="EMBL" id="JX163904">
    <property type="protein sequence ID" value="AGH13452.1"/>
    <property type="molecule type" value="Genomic_DNA"/>
</dbReference>
<dbReference type="AlphaFoldDB" id="M4PWG4"/>
<dbReference type="GO" id="GO:0022857">
    <property type="term" value="F:transmembrane transporter activity"/>
    <property type="evidence" value="ECO:0007669"/>
    <property type="project" value="InterPro"/>
</dbReference>
<dbReference type="InterPro" id="IPR003400">
    <property type="entry name" value="ExbD"/>
</dbReference>
<comment type="similarity">
    <text evidence="2 7">Belongs to the ExbD/TolR family.</text>
</comment>
<accession>M4PWG4</accession>
<dbReference type="GO" id="GO:0005886">
    <property type="term" value="C:plasma membrane"/>
    <property type="evidence" value="ECO:0007669"/>
    <property type="project" value="UniProtKB-SubCell"/>
</dbReference>
<evidence type="ECO:0000256" key="2">
    <source>
        <dbReference type="ARBA" id="ARBA00005811"/>
    </source>
</evidence>
<dbReference type="PANTHER" id="PTHR30558:SF3">
    <property type="entry name" value="BIOPOLYMER TRANSPORT PROTEIN EXBD-RELATED"/>
    <property type="match status" value="1"/>
</dbReference>
<evidence type="ECO:0000256" key="3">
    <source>
        <dbReference type="ARBA" id="ARBA00022475"/>
    </source>
</evidence>
<dbReference type="Pfam" id="PF02472">
    <property type="entry name" value="ExbD"/>
    <property type="match status" value="1"/>
</dbReference>
<evidence type="ECO:0008006" key="9">
    <source>
        <dbReference type="Google" id="ProtNLM"/>
    </source>
</evidence>
<evidence type="ECO:0000256" key="4">
    <source>
        <dbReference type="ARBA" id="ARBA00022692"/>
    </source>
</evidence>
<keyword evidence="4 7" id="KW-0812">Transmembrane</keyword>
<evidence type="ECO:0000256" key="7">
    <source>
        <dbReference type="RuleBase" id="RU003879"/>
    </source>
</evidence>
<evidence type="ECO:0000313" key="8">
    <source>
        <dbReference type="EMBL" id="AGH13452.1"/>
    </source>
</evidence>
<protein>
    <recommendedName>
        <fullName evidence="9">Biopolymer transporter ExbD</fullName>
    </recommendedName>
</protein>
<name>M4PWG4_9BACT</name>
<keyword evidence="3" id="KW-1003">Cell membrane</keyword>